<name>A0A5C5U5Q7_9GAMM</name>
<evidence type="ECO:0000256" key="1">
    <source>
        <dbReference type="SAM" id="SignalP"/>
    </source>
</evidence>
<proteinExistence type="predicted"/>
<dbReference type="Proteomes" id="UP000315949">
    <property type="component" value="Unassembled WGS sequence"/>
</dbReference>
<reference evidence="2 3" key="1">
    <citation type="submission" date="2019-07" db="EMBL/GenBank/DDBJ databases">
        <title>Luteimonas sp. YD-1 nov., isolated from acidic soil.</title>
        <authorList>
            <person name="Zhou J."/>
        </authorList>
    </citation>
    <scope>NUCLEOTIDE SEQUENCE [LARGE SCALE GENOMIC DNA]</scope>
    <source>
        <strain evidence="2 3">YD-1</strain>
    </source>
</reference>
<accession>A0A5C5U5Q7</accession>
<evidence type="ECO:0000313" key="2">
    <source>
        <dbReference type="EMBL" id="TWT20885.1"/>
    </source>
</evidence>
<dbReference type="EMBL" id="VOHE01000002">
    <property type="protein sequence ID" value="TWT20885.1"/>
    <property type="molecule type" value="Genomic_DNA"/>
</dbReference>
<evidence type="ECO:0000313" key="3">
    <source>
        <dbReference type="Proteomes" id="UP000315949"/>
    </source>
</evidence>
<dbReference type="PROSITE" id="PS51257">
    <property type="entry name" value="PROKAR_LIPOPROTEIN"/>
    <property type="match status" value="1"/>
</dbReference>
<gene>
    <name evidence="2" type="ORF">FQY79_06205</name>
</gene>
<comment type="caution">
    <text evidence="2">The sequence shown here is derived from an EMBL/GenBank/DDBJ whole genome shotgun (WGS) entry which is preliminary data.</text>
</comment>
<dbReference type="OrthoDB" id="5975261at2"/>
<organism evidence="2 3">
    <name type="scientific">Luteimonas wenzhouensis</name>
    <dbReference type="NCBI Taxonomy" id="2599615"/>
    <lineage>
        <taxon>Bacteria</taxon>
        <taxon>Pseudomonadati</taxon>
        <taxon>Pseudomonadota</taxon>
        <taxon>Gammaproteobacteria</taxon>
        <taxon>Lysobacterales</taxon>
        <taxon>Lysobacteraceae</taxon>
        <taxon>Luteimonas</taxon>
    </lineage>
</organism>
<dbReference type="RefSeq" id="WP_146311748.1">
    <property type="nucleotide sequence ID" value="NZ_VOHE01000002.1"/>
</dbReference>
<dbReference type="AlphaFoldDB" id="A0A5C5U5Q7"/>
<keyword evidence="3" id="KW-1185">Reference proteome</keyword>
<feature type="signal peptide" evidence="1">
    <location>
        <begin position="1"/>
        <end position="25"/>
    </location>
</feature>
<evidence type="ECO:0008006" key="4">
    <source>
        <dbReference type="Google" id="ProtNLM"/>
    </source>
</evidence>
<keyword evidence="1" id="KW-0732">Signal</keyword>
<feature type="chain" id="PRO_5022728016" description="Lipoprotein" evidence="1">
    <location>
        <begin position="26"/>
        <end position="154"/>
    </location>
</feature>
<sequence>MKQALAATLAPLVLLLLLGCQPDAAAGPAPTQSAATPEVVDALPLDFGYYVRTDEPCDDATSAGVHLVNRAGMRWVTSFCLYERIERTGANRYRVHQRCGDHGGTGLEVADYDIPDRTSFSFRSDSGWEHAARLCPQREMPEPWRSEDISDQVR</sequence>
<protein>
    <recommendedName>
        <fullName evidence="4">Lipoprotein</fullName>
    </recommendedName>
</protein>